<feature type="compositionally biased region" description="Low complexity" evidence="1">
    <location>
        <begin position="83"/>
        <end position="94"/>
    </location>
</feature>
<accession>A0ABT1JEC9</accession>
<protein>
    <submittedName>
        <fullName evidence="3">Uncharacterized protein</fullName>
    </submittedName>
</protein>
<evidence type="ECO:0000313" key="3">
    <source>
        <dbReference type="EMBL" id="MCP2330146.1"/>
    </source>
</evidence>
<gene>
    <name evidence="3" type="ORF">G443_000416</name>
</gene>
<comment type="caution">
    <text evidence="3">The sequence shown here is derived from an EMBL/GenBank/DDBJ whole genome shotgun (WGS) entry which is preliminary data.</text>
</comment>
<feature type="transmembrane region" description="Helical" evidence="2">
    <location>
        <begin position="6"/>
        <end position="29"/>
    </location>
</feature>
<dbReference type="EMBL" id="AUBJ02000001">
    <property type="protein sequence ID" value="MCP2330146.1"/>
    <property type="molecule type" value="Genomic_DNA"/>
</dbReference>
<keyword evidence="2" id="KW-0812">Transmembrane</keyword>
<evidence type="ECO:0000256" key="1">
    <source>
        <dbReference type="SAM" id="MobiDB-lite"/>
    </source>
</evidence>
<keyword evidence="2" id="KW-0472">Membrane</keyword>
<name>A0ABT1JEC9_ACTCY</name>
<feature type="region of interest" description="Disordered" evidence="1">
    <location>
        <begin position="34"/>
        <end position="163"/>
    </location>
</feature>
<organism evidence="3 4">
    <name type="scientific">Actinoalloteichus caeruleus DSM 43889</name>
    <dbReference type="NCBI Taxonomy" id="1120930"/>
    <lineage>
        <taxon>Bacteria</taxon>
        <taxon>Bacillati</taxon>
        <taxon>Actinomycetota</taxon>
        <taxon>Actinomycetes</taxon>
        <taxon>Pseudonocardiales</taxon>
        <taxon>Pseudonocardiaceae</taxon>
        <taxon>Actinoalloteichus</taxon>
        <taxon>Actinoalloteichus cyanogriseus</taxon>
    </lineage>
</organism>
<proteinExistence type="predicted"/>
<evidence type="ECO:0000256" key="2">
    <source>
        <dbReference type="SAM" id="Phobius"/>
    </source>
</evidence>
<feature type="compositionally biased region" description="Basic and acidic residues" evidence="1">
    <location>
        <begin position="67"/>
        <end position="79"/>
    </location>
</feature>
<reference evidence="3 4" key="1">
    <citation type="submission" date="2022-06" db="EMBL/GenBank/DDBJ databases">
        <title>Genomic Encyclopedia of Type Strains, Phase I: the one thousand microbial genomes (KMG-I) project.</title>
        <authorList>
            <person name="Kyrpides N."/>
        </authorList>
    </citation>
    <scope>NUCLEOTIDE SEQUENCE [LARGE SCALE GENOMIC DNA]</scope>
    <source>
        <strain evidence="3 4">DSM 43889</strain>
    </source>
</reference>
<dbReference type="Proteomes" id="UP000791080">
    <property type="component" value="Unassembled WGS sequence"/>
</dbReference>
<keyword evidence="2" id="KW-1133">Transmembrane helix</keyword>
<sequence length="163" mass="17235">MWQAVNTPVFAIVVTLGPAALMVAAAVLFERENRHREKPRHAVATPPHNSSRPTHPIPVAVLLATRAQDRPDAPPDSPRRARPGAADPDTTAAPFHRPAPPPLGGRHRAATVRPAAAHRERSSPAPRTRGRRPGAVAPPPDPAATAPIPALTGVLPIWTEPSP</sequence>
<evidence type="ECO:0000313" key="4">
    <source>
        <dbReference type="Proteomes" id="UP000791080"/>
    </source>
</evidence>
<keyword evidence="4" id="KW-1185">Reference proteome</keyword>